<feature type="compositionally biased region" description="Polar residues" evidence="1">
    <location>
        <begin position="234"/>
        <end position="248"/>
    </location>
</feature>
<organism evidence="2 3">
    <name type="scientific">Linum trigynum</name>
    <dbReference type="NCBI Taxonomy" id="586398"/>
    <lineage>
        <taxon>Eukaryota</taxon>
        <taxon>Viridiplantae</taxon>
        <taxon>Streptophyta</taxon>
        <taxon>Embryophyta</taxon>
        <taxon>Tracheophyta</taxon>
        <taxon>Spermatophyta</taxon>
        <taxon>Magnoliopsida</taxon>
        <taxon>eudicotyledons</taxon>
        <taxon>Gunneridae</taxon>
        <taxon>Pentapetalae</taxon>
        <taxon>rosids</taxon>
        <taxon>fabids</taxon>
        <taxon>Malpighiales</taxon>
        <taxon>Linaceae</taxon>
        <taxon>Linum</taxon>
    </lineage>
</organism>
<sequence length="338" mass="34882">MATVGEKPENSGPATTSGGSAVGGDNLDQHNTHATKREKTTPSSSSESSWGEPVESTASAKNTKSNPAADDGSPPTEKVLDDPDCYRIPSEVFSRTKSSTPMDWSVASNESLFSIQMGNMSFTKDHAFLLGKSDELGYDAAMSMGLSPMASPMRDRPPISSSPAKSSSNSGSPKPAETATPPPPSKDKKPDTGGGGTPSSVTQQEIKQNESGGGGGGGVEQQNPTQVAKDPSFHSASLRRSSTASGASVKSFAFPILTGDGQHRSTQSQSQPPTPQAAQQEPVTPRSDRDNVNNNNSKSSQPSTPKSGENKGNQGGGAAGGQGSKWFSCFPCCPSRTS</sequence>
<keyword evidence="3" id="KW-1185">Reference proteome</keyword>
<feature type="compositionally biased region" description="Gly residues" evidence="1">
    <location>
        <begin position="313"/>
        <end position="323"/>
    </location>
</feature>
<feature type="region of interest" description="Disordered" evidence="1">
    <location>
        <begin position="1"/>
        <end position="84"/>
    </location>
</feature>
<dbReference type="EMBL" id="OZ034822">
    <property type="protein sequence ID" value="CAL1411780.1"/>
    <property type="molecule type" value="Genomic_DNA"/>
</dbReference>
<protein>
    <submittedName>
        <fullName evidence="2">Uncharacterized protein</fullName>
    </submittedName>
</protein>
<proteinExistence type="predicted"/>
<feature type="region of interest" description="Disordered" evidence="1">
    <location>
        <begin position="145"/>
        <end position="338"/>
    </location>
</feature>
<evidence type="ECO:0000313" key="3">
    <source>
        <dbReference type="Proteomes" id="UP001497516"/>
    </source>
</evidence>
<feature type="compositionally biased region" description="Low complexity" evidence="1">
    <location>
        <begin position="292"/>
        <end position="312"/>
    </location>
</feature>
<gene>
    <name evidence="2" type="ORF">LTRI10_LOCUS51116</name>
</gene>
<evidence type="ECO:0000313" key="2">
    <source>
        <dbReference type="EMBL" id="CAL1411780.1"/>
    </source>
</evidence>
<feature type="compositionally biased region" description="Polar residues" evidence="1">
    <location>
        <begin position="57"/>
        <end position="66"/>
    </location>
</feature>
<dbReference type="AlphaFoldDB" id="A0AAV2GM32"/>
<reference evidence="2 3" key="1">
    <citation type="submission" date="2024-04" db="EMBL/GenBank/DDBJ databases">
        <authorList>
            <person name="Fracassetti M."/>
        </authorList>
    </citation>
    <scope>NUCLEOTIDE SEQUENCE [LARGE SCALE GENOMIC DNA]</scope>
</reference>
<evidence type="ECO:0000256" key="1">
    <source>
        <dbReference type="SAM" id="MobiDB-lite"/>
    </source>
</evidence>
<dbReference type="PANTHER" id="PTHR33673:SF38">
    <property type="entry name" value="CHROMODOMAIN-HELICASE-DNA-BINDING PROTEIN 7-LIKE"/>
    <property type="match status" value="1"/>
</dbReference>
<feature type="compositionally biased region" description="Low complexity" evidence="1">
    <location>
        <begin position="43"/>
        <end position="56"/>
    </location>
</feature>
<dbReference type="Proteomes" id="UP001497516">
    <property type="component" value="Chromosome 9"/>
</dbReference>
<feature type="compositionally biased region" description="Low complexity" evidence="1">
    <location>
        <begin position="265"/>
        <end position="280"/>
    </location>
</feature>
<feature type="compositionally biased region" description="Low complexity" evidence="1">
    <location>
        <begin position="158"/>
        <end position="179"/>
    </location>
</feature>
<name>A0AAV2GM32_9ROSI</name>
<accession>A0AAV2GM32</accession>
<dbReference type="PANTHER" id="PTHR33673">
    <property type="entry name" value="SUPPRESSOR SRP40-LIKE PROTEIN"/>
    <property type="match status" value="1"/>
</dbReference>
<feature type="compositionally biased region" description="Polar residues" evidence="1">
    <location>
        <begin position="201"/>
        <end position="210"/>
    </location>
</feature>
<feature type="compositionally biased region" description="Basic and acidic residues" evidence="1">
    <location>
        <begin position="27"/>
        <end position="40"/>
    </location>
</feature>